<name>A0ABX1TIA6_9GAMM</name>
<dbReference type="PROSITE" id="PS00138">
    <property type="entry name" value="SUBTILASE_SER"/>
    <property type="match status" value="1"/>
</dbReference>
<keyword evidence="3 4" id="KW-0720">Serine protease</keyword>
<dbReference type="InterPro" id="IPR008979">
    <property type="entry name" value="Galactose-bd-like_sf"/>
</dbReference>
<evidence type="ECO:0000256" key="2">
    <source>
        <dbReference type="ARBA" id="ARBA00022801"/>
    </source>
</evidence>
<dbReference type="PROSITE" id="PS51829">
    <property type="entry name" value="P_HOMO_B"/>
    <property type="match status" value="1"/>
</dbReference>
<comment type="similarity">
    <text evidence="4 5">Belongs to the peptidase S8 family.</text>
</comment>
<comment type="caution">
    <text evidence="7">The sequence shown here is derived from an EMBL/GenBank/DDBJ whole genome shotgun (WGS) entry which is preliminary data.</text>
</comment>
<dbReference type="SUPFAM" id="SSF52743">
    <property type="entry name" value="Subtilisin-like"/>
    <property type="match status" value="1"/>
</dbReference>
<dbReference type="InterPro" id="IPR015500">
    <property type="entry name" value="Peptidase_S8_subtilisin-rel"/>
</dbReference>
<dbReference type="Gene3D" id="3.40.50.200">
    <property type="entry name" value="Peptidase S8/S53 domain"/>
    <property type="match status" value="1"/>
</dbReference>
<gene>
    <name evidence="7" type="ORF">E4P82_07740</name>
</gene>
<feature type="active site" description="Charge relay system" evidence="4">
    <location>
        <position position="205"/>
    </location>
</feature>
<evidence type="ECO:0000313" key="7">
    <source>
        <dbReference type="EMBL" id="NMQ19102.1"/>
    </source>
</evidence>
<feature type="active site" description="Charge relay system" evidence="4">
    <location>
        <position position="245"/>
    </location>
</feature>
<sequence>MILGQPPRGTMPCPFFPRPTRSIPALVCAVALNVGLINKPAHAEDKDPMLSMNGQESPELLVYLAEKTDAGQWAAHYGLKIRRKLVGKADAYVFATPSVEDARKLLSIIRQDGAVIRAFNNRYVVALTQEAEPCGDPWEESHCWNEPDLPPIPPFTPFENYFYPQTGVHAGQWHLYNDFGWIHIDAPDAWQQGAAGTGVVIGVVDSGVEMSHPDLVVRPTLSYDFVHEDDDPSPNLFVSPLYYSHGTAVAGVAAARGGNGLGVTGVAPYASIAALRVPLANTFAPSELGDPSELGGVVSTADRILDAIYFGDQAIHIKNHSYGSPYPYAIRDARVVALQETSANGMIHVVAAGNGQRFDDGGFTRRDASARTYSIPEVITVAAVGPEGHHADYSNYGASIVVSAPSRACADCDPGLLTTDVTGGHGYNNLSGNLFPDPDYTDTFGGTSGATPVVSGALALAKQLRPELNSRWAKHLLANSSQVVDPEDHSPESDGGWQENAAGCRFNQNYGFGLVNADRLVALAGLKDLELTPLLTWDQALRMKPTAIPDADKTGVHFPIDFDSHKNPADALEEVGVSLRVDHARRGEVEIWLVSPSGSKRRMMHRYDSDHDPFTTGIGAVDDDGQIQPWTFWSHAFWGENPHGQWTVIVIDTERGTTGTVDAIQLHLRMGRLKAGNLQFESCDLGQHLLS</sequence>
<feature type="active site" description="Charge relay system" evidence="4">
    <location>
        <position position="448"/>
    </location>
</feature>
<dbReference type="InterPro" id="IPR036852">
    <property type="entry name" value="Peptidase_S8/S53_dom_sf"/>
</dbReference>
<accession>A0ABX1TIA6</accession>
<proteinExistence type="inferred from homology"/>
<dbReference type="Pfam" id="PF01483">
    <property type="entry name" value="P_proprotein"/>
    <property type="match status" value="1"/>
</dbReference>
<protein>
    <recommendedName>
        <fullName evidence="6">P/Homo B domain-containing protein</fullName>
    </recommendedName>
</protein>
<evidence type="ECO:0000313" key="8">
    <source>
        <dbReference type="Proteomes" id="UP000760480"/>
    </source>
</evidence>
<dbReference type="Gene3D" id="2.60.120.260">
    <property type="entry name" value="Galactose-binding domain-like"/>
    <property type="match status" value="1"/>
</dbReference>
<evidence type="ECO:0000256" key="1">
    <source>
        <dbReference type="ARBA" id="ARBA00022670"/>
    </source>
</evidence>
<dbReference type="Pfam" id="PF00082">
    <property type="entry name" value="Peptidase_S8"/>
    <property type="match status" value="1"/>
</dbReference>
<dbReference type="Proteomes" id="UP000760480">
    <property type="component" value="Unassembled WGS sequence"/>
</dbReference>
<reference evidence="7 8" key="1">
    <citation type="submission" date="2019-03" db="EMBL/GenBank/DDBJ databases">
        <title>Metabolic reconstructions from genomes of highly enriched 'Candidatus Accumulibacter' and 'Candidatus Competibacter' bioreactor populations.</title>
        <authorList>
            <person name="Annavajhala M.K."/>
            <person name="Welles L."/>
            <person name="Abbas B."/>
            <person name="Sorokin D."/>
            <person name="Park H."/>
            <person name="Van Loosdrecht M."/>
            <person name="Chandran K."/>
        </authorList>
    </citation>
    <scope>NUCLEOTIDE SEQUENCE [LARGE SCALE GENOMIC DNA]</scope>
    <source>
        <strain evidence="7 8">SBR_G</strain>
    </source>
</reference>
<evidence type="ECO:0000256" key="5">
    <source>
        <dbReference type="RuleBase" id="RU003355"/>
    </source>
</evidence>
<dbReference type="InterPro" id="IPR000209">
    <property type="entry name" value="Peptidase_S8/S53_dom"/>
</dbReference>
<evidence type="ECO:0000256" key="3">
    <source>
        <dbReference type="ARBA" id="ARBA00022825"/>
    </source>
</evidence>
<dbReference type="InterPro" id="IPR023827">
    <property type="entry name" value="Peptidase_S8_Asp-AS"/>
</dbReference>
<organism evidence="7 8">
    <name type="scientific">Candidatus Competibacter phosphatis</name>
    <dbReference type="NCBI Taxonomy" id="221280"/>
    <lineage>
        <taxon>Bacteria</taxon>
        <taxon>Pseudomonadati</taxon>
        <taxon>Pseudomonadota</taxon>
        <taxon>Gammaproteobacteria</taxon>
        <taxon>Candidatus Competibacteraceae</taxon>
        <taxon>Candidatus Competibacter</taxon>
    </lineage>
</organism>
<dbReference type="SUPFAM" id="SSF49785">
    <property type="entry name" value="Galactose-binding domain-like"/>
    <property type="match status" value="1"/>
</dbReference>
<dbReference type="PROSITE" id="PS51892">
    <property type="entry name" value="SUBTILASE"/>
    <property type="match status" value="1"/>
</dbReference>
<evidence type="ECO:0000259" key="6">
    <source>
        <dbReference type="PROSITE" id="PS51829"/>
    </source>
</evidence>
<dbReference type="PANTHER" id="PTHR42884:SF14">
    <property type="entry name" value="NEUROENDOCRINE CONVERTASE 1"/>
    <property type="match status" value="1"/>
</dbReference>
<dbReference type="EMBL" id="SPMZ01000020">
    <property type="protein sequence ID" value="NMQ19102.1"/>
    <property type="molecule type" value="Genomic_DNA"/>
</dbReference>
<dbReference type="PROSITE" id="PS00137">
    <property type="entry name" value="SUBTILASE_HIS"/>
    <property type="match status" value="1"/>
</dbReference>
<keyword evidence="8" id="KW-1185">Reference proteome</keyword>
<dbReference type="PRINTS" id="PR00723">
    <property type="entry name" value="SUBTILISIN"/>
</dbReference>
<dbReference type="InterPro" id="IPR023828">
    <property type="entry name" value="Peptidase_S8_Ser-AS"/>
</dbReference>
<keyword evidence="2 4" id="KW-0378">Hydrolase</keyword>
<dbReference type="InterPro" id="IPR022398">
    <property type="entry name" value="Peptidase_S8_His-AS"/>
</dbReference>
<dbReference type="PROSITE" id="PS00136">
    <property type="entry name" value="SUBTILASE_ASP"/>
    <property type="match status" value="1"/>
</dbReference>
<keyword evidence="1 4" id="KW-0645">Protease</keyword>
<dbReference type="InterPro" id="IPR002884">
    <property type="entry name" value="P_dom"/>
</dbReference>
<evidence type="ECO:0000256" key="4">
    <source>
        <dbReference type="PROSITE-ProRule" id="PRU01240"/>
    </source>
</evidence>
<feature type="domain" description="P/Homo B" evidence="6">
    <location>
        <begin position="531"/>
        <end position="675"/>
    </location>
</feature>
<dbReference type="PANTHER" id="PTHR42884">
    <property type="entry name" value="PROPROTEIN CONVERTASE SUBTILISIN/KEXIN-RELATED"/>
    <property type="match status" value="1"/>
</dbReference>